<gene>
    <name evidence="4" type="ordered locus">Rvan_3560</name>
</gene>
<evidence type="ECO:0000256" key="2">
    <source>
        <dbReference type="SAM" id="SignalP"/>
    </source>
</evidence>
<dbReference type="STRING" id="648757.Rvan_3560"/>
<protein>
    <submittedName>
        <fullName evidence="4">Sulfatase</fullName>
    </submittedName>
</protein>
<dbReference type="AlphaFoldDB" id="E3I4R6"/>
<feature type="signal peptide" evidence="2">
    <location>
        <begin position="1"/>
        <end position="25"/>
    </location>
</feature>
<dbReference type="KEGG" id="rva:Rvan_3560"/>
<sequence length="781" mass="84573">MSQSRSWRFTAGVALLAGMSSHVFAAEVLPKPDQPFAGIVDVDANKSKPDAPKNVTAPKGAPNIVLILLDDVGFGATSITGGPIPTPALDKLASEGLRYNQFHVNALCSPTRAALLSGRNDHQVGFGTVAEIAANYPGYNARWPKSAASIAEVLRFNGYSTAAFGKWHNTPIGETGPAGPFDRWPTGRGFEYFYGFQGGETNQWQPKLWRGTTPVEPWGTPKQGYHLTTDLANDAINWLHQHDATASDKPFFVYFATGATHAPHHVSQDWIDKFKGQFDQGWDKLREETFAREKALGVIPADAELTPRPAEIAAWDSLSPEQKKLLARQAEVYAGFLAQTDYEVGRVLDAIREEGKGDNTLVLYIVGDNGASAEGGPEGLDARATDGSPVSVKGRLERAGELGTDSFYNHYSAAWAWGLNAPFQWTKQVASHLGGTRDPLVVSWPSKITDKGAIRGGFRHVTDIAPTIYEAVGITPPDEVNGEKQAPLEGKSFVDSFSDGKAKSKHTTQVFETVGNRGIYKDGWWAGARHVVPWKTFERFGTPIGEHPWELYNLDKDYSQSRDLAKENPEKLKELQALFDQEAKRTNIYPLAPVPALLTPGSTEPKQLVFREGTNRVPVLIGPRTGSRSHTITAKVEIPDGGAKGVIVAEGGHLGGYVIYIDDQGRAVYETNAHGNATGRIVSAATVPSGKATITLDFSVDGDEANPLIKVARGFGRIPQPGTARLSVNGASVGETKISNLYTNYHETLDVGSDLGTPISDNYTVPFKFTGKIETVTLDLK</sequence>
<dbReference type="HOGENOM" id="CLU_006332_11_0_5"/>
<dbReference type="RefSeq" id="WP_013421096.1">
    <property type="nucleotide sequence ID" value="NC_014664.1"/>
</dbReference>
<dbReference type="EMBL" id="CP002292">
    <property type="protein sequence ID" value="ADP72738.1"/>
    <property type="molecule type" value="Genomic_DNA"/>
</dbReference>
<evidence type="ECO:0000256" key="1">
    <source>
        <dbReference type="ARBA" id="ARBA00008779"/>
    </source>
</evidence>
<dbReference type="SUPFAM" id="SSF53649">
    <property type="entry name" value="Alkaline phosphatase-like"/>
    <property type="match status" value="1"/>
</dbReference>
<organism evidence="4 5">
    <name type="scientific">Rhodomicrobium vannielii (strain ATCC 17100 / DSM 162 / LMG 4299 / NCIMB 10020 / ATH 3.1.1)</name>
    <dbReference type="NCBI Taxonomy" id="648757"/>
    <lineage>
        <taxon>Bacteria</taxon>
        <taxon>Pseudomonadati</taxon>
        <taxon>Pseudomonadota</taxon>
        <taxon>Alphaproteobacteria</taxon>
        <taxon>Hyphomicrobiales</taxon>
        <taxon>Hyphomicrobiaceae</taxon>
        <taxon>Rhodomicrobium</taxon>
    </lineage>
</organism>
<proteinExistence type="inferred from homology"/>
<accession>E3I4R6</accession>
<dbReference type="InterPro" id="IPR000917">
    <property type="entry name" value="Sulfatase_N"/>
</dbReference>
<keyword evidence="5" id="KW-1185">Reference proteome</keyword>
<dbReference type="InterPro" id="IPR050738">
    <property type="entry name" value="Sulfatase"/>
</dbReference>
<feature type="chain" id="PRO_5003171831" evidence="2">
    <location>
        <begin position="26"/>
        <end position="781"/>
    </location>
</feature>
<dbReference type="eggNOG" id="COG3119">
    <property type="taxonomic scope" value="Bacteria"/>
</dbReference>
<keyword evidence="2" id="KW-0732">Signal</keyword>
<comment type="similarity">
    <text evidence="1">Belongs to the sulfatase family.</text>
</comment>
<dbReference type="InterPro" id="IPR017850">
    <property type="entry name" value="Alkaline_phosphatase_core_sf"/>
</dbReference>
<dbReference type="Gene3D" id="3.30.1120.10">
    <property type="match status" value="1"/>
</dbReference>
<feature type="domain" description="Sulfatase N-terminal" evidence="3">
    <location>
        <begin position="62"/>
        <end position="474"/>
    </location>
</feature>
<dbReference type="OrthoDB" id="9795675at2"/>
<dbReference type="PANTHER" id="PTHR42693">
    <property type="entry name" value="ARYLSULFATASE FAMILY MEMBER"/>
    <property type="match status" value="1"/>
</dbReference>
<evidence type="ECO:0000313" key="4">
    <source>
        <dbReference type="EMBL" id="ADP72738.1"/>
    </source>
</evidence>
<dbReference type="Pfam" id="PF00884">
    <property type="entry name" value="Sulfatase"/>
    <property type="match status" value="1"/>
</dbReference>
<dbReference type="Proteomes" id="UP000001399">
    <property type="component" value="Chromosome"/>
</dbReference>
<dbReference type="CDD" id="cd16025">
    <property type="entry name" value="PAS_like"/>
    <property type="match status" value="1"/>
</dbReference>
<dbReference type="PANTHER" id="PTHR42693:SF43">
    <property type="entry name" value="BLL2667 PROTEIN"/>
    <property type="match status" value="1"/>
</dbReference>
<dbReference type="Gene3D" id="3.40.720.10">
    <property type="entry name" value="Alkaline Phosphatase, subunit A"/>
    <property type="match status" value="1"/>
</dbReference>
<evidence type="ECO:0000259" key="3">
    <source>
        <dbReference type="Pfam" id="PF00884"/>
    </source>
</evidence>
<name>E3I4R6_RHOVT</name>
<evidence type="ECO:0000313" key="5">
    <source>
        <dbReference type="Proteomes" id="UP000001399"/>
    </source>
</evidence>
<reference evidence="5" key="1">
    <citation type="journal article" date="2011" name="J. Bacteriol.">
        <title>Genome sequences of eight morphologically diverse alphaproteobacteria.</title>
        <authorList>
            <consortium name="US DOE Joint Genome Institute"/>
            <person name="Brown P.J."/>
            <person name="Kysela D.T."/>
            <person name="Buechlein A."/>
            <person name="Hemmerich C."/>
            <person name="Brun Y.V."/>
        </authorList>
    </citation>
    <scope>NUCLEOTIDE SEQUENCE [LARGE SCALE GENOMIC DNA]</scope>
    <source>
        <strain evidence="5">ATCC 17100 / ATH 3.1.1 / DSM 162 / LMG 4299</strain>
    </source>
</reference>